<dbReference type="Gene3D" id="3.40.50.1820">
    <property type="entry name" value="alpha/beta hydrolase"/>
    <property type="match status" value="1"/>
</dbReference>
<accession>A0A3M6YS06</accession>
<evidence type="ECO:0000313" key="5">
    <source>
        <dbReference type="Proteomes" id="UP000271337"/>
    </source>
</evidence>
<dbReference type="GO" id="GO:0016787">
    <property type="term" value="F:hydrolase activity"/>
    <property type="evidence" value="ECO:0007669"/>
    <property type="project" value="UniProtKB-KW"/>
</dbReference>
<dbReference type="InterPro" id="IPR029058">
    <property type="entry name" value="AB_hydrolase_fold"/>
</dbReference>
<comment type="caution">
    <text evidence="4">The sequence shown here is derived from an EMBL/GenBank/DDBJ whole genome shotgun (WGS) entry which is preliminary data.</text>
</comment>
<evidence type="ECO:0000256" key="1">
    <source>
        <dbReference type="ARBA" id="ARBA00022801"/>
    </source>
</evidence>
<dbReference type="PRINTS" id="PR00412">
    <property type="entry name" value="EPOXHYDRLASE"/>
</dbReference>
<sequence>MTYPKPDDFLGRLQDLGVLLASRFHKLQTPKTLGAAVEIMGKDIPSVQTPSSRFNNLPDFPYEPRYLENGSLQMAYIDERNEGTLNGEDEVYLCLHGQPTWSYLYRRMIPVLLGHQSSKTQQQPRRVVAPDLFGFGRSSKPTREENYSYTFHRDSLLYFIEKLDLRNITLIVQDWGGLLGLTLPLAFPWRFKRFIVMNTSLAVGKVPSEGFTQWRAYNNRTPDMDIGALMKRSCPHLSQAEADAYNAPFPDKSFKSGVRRFPNLVMTDPSMEGVEISKESARMYATSNQWRAEDVFMACGLKDPVLGEPVMKDLARMWKNGCHWMAVEDGGHFTQEWGGQIARRALDTFQSPGSVGGVTKVSPASAKM</sequence>
<dbReference type="InterPro" id="IPR000639">
    <property type="entry name" value="Epox_hydrolase-like"/>
</dbReference>
<dbReference type="InterPro" id="IPR000073">
    <property type="entry name" value="AB_hydrolase_1"/>
</dbReference>
<organism evidence="4 5">
    <name type="scientific">Hortaea werneckii</name>
    <name type="common">Black yeast</name>
    <name type="synonym">Cladosporium werneckii</name>
    <dbReference type="NCBI Taxonomy" id="91943"/>
    <lineage>
        <taxon>Eukaryota</taxon>
        <taxon>Fungi</taxon>
        <taxon>Dikarya</taxon>
        <taxon>Ascomycota</taxon>
        <taxon>Pezizomycotina</taxon>
        <taxon>Dothideomycetes</taxon>
        <taxon>Dothideomycetidae</taxon>
        <taxon>Mycosphaerellales</taxon>
        <taxon>Teratosphaeriaceae</taxon>
        <taxon>Hortaea</taxon>
    </lineage>
</organism>
<name>A0A3M6YS06_HORWE</name>
<dbReference type="PRINTS" id="PR00111">
    <property type="entry name" value="ABHYDROLASE"/>
</dbReference>
<dbReference type="AlphaFoldDB" id="A0A3M6YS06"/>
<dbReference type="PANTHER" id="PTHR43329">
    <property type="entry name" value="EPOXIDE HYDROLASE"/>
    <property type="match status" value="1"/>
</dbReference>
<reference evidence="4 5" key="1">
    <citation type="journal article" date="2018" name="BMC Genomics">
        <title>Genomic evidence for intraspecific hybridization in a clonal and extremely halotolerant yeast.</title>
        <authorList>
            <person name="Gostincar C."/>
            <person name="Stajich J.E."/>
            <person name="Zupancic J."/>
            <person name="Zalar P."/>
            <person name="Gunde-Cimerman N."/>
        </authorList>
    </citation>
    <scope>NUCLEOTIDE SEQUENCE [LARGE SCALE GENOMIC DNA]</scope>
    <source>
        <strain evidence="4 5">EXF-6669</strain>
    </source>
</reference>
<feature type="domain" description="AB hydrolase-1" evidence="3">
    <location>
        <begin position="93"/>
        <end position="338"/>
    </location>
</feature>
<proteinExistence type="inferred from homology"/>
<gene>
    <name evidence="4" type="ORF">D0867_09982</name>
</gene>
<keyword evidence="1" id="KW-0378">Hydrolase</keyword>
<dbReference type="EMBL" id="QWIL01001256">
    <property type="protein sequence ID" value="RMY05582.1"/>
    <property type="molecule type" value="Genomic_DNA"/>
</dbReference>
<dbReference type="VEuPathDB" id="FungiDB:BTJ68_13196"/>
<comment type="similarity">
    <text evidence="2">Belongs to the AB hydrolase superfamily. Epoxide hydrolase family.</text>
</comment>
<evidence type="ECO:0000256" key="2">
    <source>
        <dbReference type="ARBA" id="ARBA00038334"/>
    </source>
</evidence>
<dbReference type="SUPFAM" id="SSF53474">
    <property type="entry name" value="alpha/beta-Hydrolases"/>
    <property type="match status" value="1"/>
</dbReference>
<evidence type="ECO:0000259" key="3">
    <source>
        <dbReference type="Pfam" id="PF00561"/>
    </source>
</evidence>
<dbReference type="OrthoDB" id="284184at2759"/>
<dbReference type="Pfam" id="PF00561">
    <property type="entry name" value="Abhydrolase_1"/>
    <property type="match status" value="1"/>
</dbReference>
<evidence type="ECO:0000313" key="4">
    <source>
        <dbReference type="EMBL" id="RMY05582.1"/>
    </source>
</evidence>
<dbReference type="NCBIfam" id="NF002043">
    <property type="entry name" value="PRK00870.1"/>
    <property type="match status" value="1"/>
</dbReference>
<dbReference type="Proteomes" id="UP000271337">
    <property type="component" value="Unassembled WGS sequence"/>
</dbReference>
<protein>
    <recommendedName>
        <fullName evidence="3">AB hydrolase-1 domain-containing protein</fullName>
    </recommendedName>
</protein>